<dbReference type="SUPFAM" id="SSF53474">
    <property type="entry name" value="alpha/beta-Hydrolases"/>
    <property type="match status" value="1"/>
</dbReference>
<protein>
    <submittedName>
        <fullName evidence="3">Pimeloyl-ACP methyl ester carboxylesterase</fullName>
    </submittedName>
</protein>
<keyword evidence="4" id="KW-1185">Reference proteome</keyword>
<dbReference type="InterPro" id="IPR008969">
    <property type="entry name" value="CarboxyPept-like_regulatory"/>
</dbReference>
<organism evidence="3 4">
    <name type="scientific">Chryseobacterium defluvii</name>
    <dbReference type="NCBI Taxonomy" id="160396"/>
    <lineage>
        <taxon>Bacteria</taxon>
        <taxon>Pseudomonadati</taxon>
        <taxon>Bacteroidota</taxon>
        <taxon>Flavobacteriia</taxon>
        <taxon>Flavobacteriales</taxon>
        <taxon>Weeksellaceae</taxon>
        <taxon>Chryseobacterium group</taxon>
        <taxon>Chryseobacterium</taxon>
    </lineage>
</organism>
<feature type="signal peptide" evidence="1">
    <location>
        <begin position="1"/>
        <end position="32"/>
    </location>
</feature>
<dbReference type="Gene3D" id="2.60.40.1120">
    <property type="entry name" value="Carboxypeptidase-like, regulatory domain"/>
    <property type="match status" value="1"/>
</dbReference>
<dbReference type="Gene3D" id="3.40.50.1820">
    <property type="entry name" value="alpha/beta hydrolase"/>
    <property type="match status" value="1"/>
</dbReference>
<comment type="caution">
    <text evidence="3">The sequence shown here is derived from an EMBL/GenBank/DDBJ whole genome shotgun (WGS) entry which is preliminary data.</text>
</comment>
<evidence type="ECO:0000259" key="2">
    <source>
        <dbReference type="Pfam" id="PF00561"/>
    </source>
</evidence>
<proteinExistence type="predicted"/>
<dbReference type="SUPFAM" id="SSF49464">
    <property type="entry name" value="Carboxypeptidase regulatory domain-like"/>
    <property type="match status" value="1"/>
</dbReference>
<evidence type="ECO:0000313" key="3">
    <source>
        <dbReference type="EMBL" id="RKT01153.1"/>
    </source>
</evidence>
<dbReference type="PANTHER" id="PTHR46331:SF2">
    <property type="entry name" value="VALACYCLOVIR HYDROLASE"/>
    <property type="match status" value="1"/>
</dbReference>
<sequence>MKVGNKDFCVKFFTMKNFIALCLLFSGIYAQAQIVSGTVFSKEENKPIPYVKIGVEREKTGTISDENGHFSIDLSQTDKSHTIRIEVAGFESYTQAVSDFINNSAPKIFLKEKVKNIQEVKLNPKKFVDKNWGVNTKTKSVLYSVNPEFRKEDFLGETALEFNASKRSKIKNINLNVANYNSDRPVIMRYAIYSEKNGFPDQNILEEEITVELTEDMIKSGTFMLDVNDYNIWVQGKFFIGIQFLKEFKGRVNISAALFRTGFIRKFYGDWERITLAAPAINIDVKVDKNGKNKKDEMEDNNEKLSMLAPDISQYKDESGNSIYGKNEAVGKTLKLKDAELYYEVYGEGQPLLLLHGNGGSIKEFYKQIPELSKHFKVIALDTRSQGKSKDYTRNNLSYKIFADDLKSLIDHLGLNTINILGWSDGGNTGLEFSLKYSENLNKLIVIGANAFPEGVEESLLNNFKTKVQVLQLENNPDHSNEVRLLKLMINEPEISKKSLNQISNPVFVIAGENDVIKKGHTEMMAKEIKNSKLKIYKKASHYVPFEVADELNKDVVDFLKN</sequence>
<accession>A0A495SLU6</accession>
<dbReference type="AlphaFoldDB" id="A0A495SLU6"/>
<feature type="chain" id="PRO_5019780110" evidence="1">
    <location>
        <begin position="33"/>
        <end position="562"/>
    </location>
</feature>
<dbReference type="Proteomes" id="UP000272428">
    <property type="component" value="Unassembled WGS sequence"/>
</dbReference>
<dbReference type="InterPro" id="IPR000073">
    <property type="entry name" value="AB_hydrolase_1"/>
</dbReference>
<feature type="domain" description="AB hydrolase-1" evidence="2">
    <location>
        <begin position="351"/>
        <end position="453"/>
    </location>
</feature>
<name>A0A495SLU6_9FLAO</name>
<dbReference type="GO" id="GO:0017171">
    <property type="term" value="F:serine hydrolase activity"/>
    <property type="evidence" value="ECO:0007669"/>
    <property type="project" value="TreeGrafter"/>
</dbReference>
<dbReference type="EMBL" id="RBXB01000001">
    <property type="protein sequence ID" value="RKT01153.1"/>
    <property type="molecule type" value="Genomic_DNA"/>
</dbReference>
<dbReference type="Pfam" id="PF13715">
    <property type="entry name" value="CarbopepD_reg_2"/>
    <property type="match status" value="1"/>
</dbReference>
<evidence type="ECO:0000313" key="4">
    <source>
        <dbReference type="Proteomes" id="UP000272428"/>
    </source>
</evidence>
<evidence type="ECO:0000256" key="1">
    <source>
        <dbReference type="SAM" id="SignalP"/>
    </source>
</evidence>
<reference evidence="3 4" key="1">
    <citation type="submission" date="2018-10" db="EMBL/GenBank/DDBJ databases">
        <title>Genomic Encyclopedia of Archaeal and Bacterial Type Strains, Phase II (KMG-II): from individual species to whole genera.</title>
        <authorList>
            <person name="Goeker M."/>
        </authorList>
    </citation>
    <scope>NUCLEOTIDE SEQUENCE [LARGE SCALE GENOMIC DNA]</scope>
    <source>
        <strain evidence="3 4">DSM 14219</strain>
    </source>
</reference>
<dbReference type="InterPro" id="IPR029058">
    <property type="entry name" value="AB_hydrolase_fold"/>
</dbReference>
<keyword evidence="1" id="KW-0732">Signal</keyword>
<dbReference type="Pfam" id="PF00561">
    <property type="entry name" value="Abhydrolase_1"/>
    <property type="match status" value="1"/>
</dbReference>
<dbReference type="PANTHER" id="PTHR46331">
    <property type="entry name" value="VALACYCLOVIR HYDROLASE"/>
    <property type="match status" value="1"/>
</dbReference>
<gene>
    <name evidence="3" type="ORF">BCF58_0368</name>
</gene>